<evidence type="ECO:0000256" key="1">
    <source>
        <dbReference type="SAM" id="MobiDB-lite"/>
    </source>
</evidence>
<sequence length="80" mass="8600">MSNEQRAQDQDAQASGQPQQQQQQQQQQQGQPQGQSEQQAQPGNGGATDVDGLANKKPEELTPEELRLMADTMPGEGPGD</sequence>
<organism evidence="2 3">
    <name type="scientific">Massilia consociata</name>
    <dbReference type="NCBI Taxonomy" id="760117"/>
    <lineage>
        <taxon>Bacteria</taxon>
        <taxon>Pseudomonadati</taxon>
        <taxon>Pseudomonadota</taxon>
        <taxon>Betaproteobacteria</taxon>
        <taxon>Burkholderiales</taxon>
        <taxon>Oxalobacteraceae</taxon>
        <taxon>Telluria group</taxon>
        <taxon>Massilia</taxon>
    </lineage>
</organism>
<proteinExistence type="predicted"/>
<protein>
    <submittedName>
        <fullName evidence="2">Uncharacterized protein</fullName>
    </submittedName>
</protein>
<feature type="compositionally biased region" description="Basic and acidic residues" evidence="1">
    <location>
        <begin position="54"/>
        <end position="68"/>
    </location>
</feature>
<dbReference type="Proteomes" id="UP001589773">
    <property type="component" value="Unassembled WGS sequence"/>
</dbReference>
<gene>
    <name evidence="2" type="ORF">ACFFJK_14115</name>
</gene>
<accession>A0ABV6FHM0</accession>
<keyword evidence="3" id="KW-1185">Reference proteome</keyword>
<feature type="region of interest" description="Disordered" evidence="1">
    <location>
        <begin position="1"/>
        <end position="80"/>
    </location>
</feature>
<feature type="compositionally biased region" description="Low complexity" evidence="1">
    <location>
        <begin position="10"/>
        <end position="42"/>
    </location>
</feature>
<dbReference type="EMBL" id="JBHLWP010000013">
    <property type="protein sequence ID" value="MFC0253030.1"/>
    <property type="molecule type" value="Genomic_DNA"/>
</dbReference>
<dbReference type="RefSeq" id="WP_379679962.1">
    <property type="nucleotide sequence ID" value="NZ_JBHLWP010000013.1"/>
</dbReference>
<evidence type="ECO:0000313" key="2">
    <source>
        <dbReference type="EMBL" id="MFC0253030.1"/>
    </source>
</evidence>
<reference evidence="2 3" key="1">
    <citation type="submission" date="2024-09" db="EMBL/GenBank/DDBJ databases">
        <authorList>
            <person name="Sun Q."/>
            <person name="Mori K."/>
        </authorList>
    </citation>
    <scope>NUCLEOTIDE SEQUENCE [LARGE SCALE GENOMIC DNA]</scope>
    <source>
        <strain evidence="2 3">CCM 7792</strain>
    </source>
</reference>
<name>A0ABV6FHM0_9BURK</name>
<evidence type="ECO:0000313" key="3">
    <source>
        <dbReference type="Proteomes" id="UP001589773"/>
    </source>
</evidence>
<comment type="caution">
    <text evidence="2">The sequence shown here is derived from an EMBL/GenBank/DDBJ whole genome shotgun (WGS) entry which is preliminary data.</text>
</comment>